<keyword evidence="3 7" id="KW-0560">Oxidoreductase</keyword>
<dbReference type="PANTHER" id="PTHR42862:SF1">
    <property type="entry name" value="DELTA-1-PYRROLINE-5-CARBOXYLATE DEHYDROGENASE 2, ISOFORM A-RELATED"/>
    <property type="match status" value="1"/>
</dbReference>
<dbReference type="InterPro" id="IPR016161">
    <property type="entry name" value="Ald_DH/histidinol_DH"/>
</dbReference>
<dbReference type="KEGG" id="pbf:CFX0092_A0613"/>
<reference evidence="9" key="1">
    <citation type="submission" date="2016-01" db="EMBL/GenBank/DDBJ databases">
        <authorList>
            <person name="Mcilroy J.S."/>
            <person name="Karst M S."/>
            <person name="Albertsen M."/>
        </authorList>
    </citation>
    <scope>NUCLEOTIDE SEQUENCE</scope>
    <source>
        <strain evidence="9">Cfx-K</strain>
    </source>
</reference>
<comment type="catalytic activity">
    <reaction evidence="5">
        <text>L-glutamate 5-semialdehyde + NAD(+) + H2O = L-glutamate + NADH + 2 H(+)</text>
        <dbReference type="Rhea" id="RHEA:30235"/>
        <dbReference type="ChEBI" id="CHEBI:15377"/>
        <dbReference type="ChEBI" id="CHEBI:15378"/>
        <dbReference type="ChEBI" id="CHEBI:29985"/>
        <dbReference type="ChEBI" id="CHEBI:57540"/>
        <dbReference type="ChEBI" id="CHEBI:57945"/>
        <dbReference type="ChEBI" id="CHEBI:58066"/>
        <dbReference type="EC" id="1.2.1.88"/>
    </reaction>
</comment>
<evidence type="ECO:0000256" key="2">
    <source>
        <dbReference type="ARBA" id="ARBA00012884"/>
    </source>
</evidence>
<dbReference type="RefSeq" id="WP_095042097.1">
    <property type="nucleotide sequence ID" value="NZ_LN890655.1"/>
</dbReference>
<dbReference type="EMBL" id="LN890655">
    <property type="protein sequence ID" value="CUS02491.2"/>
    <property type="molecule type" value="Genomic_DNA"/>
</dbReference>
<dbReference type="OrthoDB" id="9762913at2"/>
<dbReference type="AlphaFoldDB" id="A0A160SYE7"/>
<evidence type="ECO:0000256" key="4">
    <source>
        <dbReference type="ARBA" id="ARBA00023027"/>
    </source>
</evidence>
<comment type="similarity">
    <text evidence="7">Belongs to the aldehyde dehydrogenase family.</text>
</comment>
<dbReference type="GO" id="GO:0003842">
    <property type="term" value="F:L-glutamate gamma-semialdehyde dehydrogenase activity"/>
    <property type="evidence" value="ECO:0007669"/>
    <property type="project" value="UniProtKB-EC"/>
</dbReference>
<dbReference type="Gene3D" id="3.40.605.10">
    <property type="entry name" value="Aldehyde Dehydrogenase, Chain A, domain 1"/>
    <property type="match status" value="1"/>
</dbReference>
<dbReference type="InterPro" id="IPR016162">
    <property type="entry name" value="Ald_DH_N"/>
</dbReference>
<dbReference type="Proteomes" id="UP000215027">
    <property type="component" value="Chromosome I"/>
</dbReference>
<name>A0A160SYE7_9CHLR</name>
<evidence type="ECO:0000313" key="10">
    <source>
        <dbReference type="Proteomes" id="UP000215027"/>
    </source>
</evidence>
<dbReference type="InterPro" id="IPR050485">
    <property type="entry name" value="Proline_metab_enzyme"/>
</dbReference>
<proteinExistence type="inferred from homology"/>
<comment type="pathway">
    <text evidence="1">Amino-acid degradation; L-proline degradation into L-glutamate; L-glutamate from L-proline: step 2/2.</text>
</comment>
<dbReference type="InterPro" id="IPR016163">
    <property type="entry name" value="Ald_DH_C"/>
</dbReference>
<dbReference type="InterPro" id="IPR015590">
    <property type="entry name" value="Aldehyde_DH_dom"/>
</dbReference>
<dbReference type="InterPro" id="IPR029510">
    <property type="entry name" value="Ald_DH_CS_GLU"/>
</dbReference>
<evidence type="ECO:0000256" key="3">
    <source>
        <dbReference type="ARBA" id="ARBA00023002"/>
    </source>
</evidence>
<dbReference type="GO" id="GO:0009898">
    <property type="term" value="C:cytoplasmic side of plasma membrane"/>
    <property type="evidence" value="ECO:0007669"/>
    <property type="project" value="TreeGrafter"/>
</dbReference>
<evidence type="ECO:0000256" key="1">
    <source>
        <dbReference type="ARBA" id="ARBA00004786"/>
    </source>
</evidence>
<dbReference type="Pfam" id="PF00171">
    <property type="entry name" value="Aldedh"/>
    <property type="match status" value="1"/>
</dbReference>
<keyword evidence="4" id="KW-0520">NAD</keyword>
<evidence type="ECO:0000256" key="6">
    <source>
        <dbReference type="PROSITE-ProRule" id="PRU10007"/>
    </source>
</evidence>
<keyword evidence="10" id="KW-1185">Reference proteome</keyword>
<accession>A0A160SYE7</accession>
<organism evidence="9 10">
    <name type="scientific">Candidatus Promineifilum breve</name>
    <dbReference type="NCBI Taxonomy" id="1806508"/>
    <lineage>
        <taxon>Bacteria</taxon>
        <taxon>Bacillati</taxon>
        <taxon>Chloroflexota</taxon>
        <taxon>Ardenticatenia</taxon>
        <taxon>Candidatus Promineifilales</taxon>
        <taxon>Candidatus Promineifilaceae</taxon>
        <taxon>Candidatus Promineifilum</taxon>
    </lineage>
</organism>
<dbReference type="PROSITE" id="PS00070">
    <property type="entry name" value="ALDEHYDE_DEHYDR_CYS"/>
    <property type="match status" value="1"/>
</dbReference>
<dbReference type="Gene3D" id="3.40.309.10">
    <property type="entry name" value="Aldehyde Dehydrogenase, Chain A, domain 2"/>
    <property type="match status" value="1"/>
</dbReference>
<evidence type="ECO:0000256" key="7">
    <source>
        <dbReference type="RuleBase" id="RU003345"/>
    </source>
</evidence>
<dbReference type="FunFam" id="3.40.309.10:FF:000005">
    <property type="entry name" value="1-pyrroline-5-carboxylate dehydrogenase 1"/>
    <property type="match status" value="1"/>
</dbReference>
<feature type="active site" evidence="6">
    <location>
        <position position="287"/>
    </location>
</feature>
<dbReference type="PROSITE" id="PS00687">
    <property type="entry name" value="ALDEHYDE_DEHYDR_GLU"/>
    <property type="match status" value="1"/>
</dbReference>
<evidence type="ECO:0000256" key="5">
    <source>
        <dbReference type="ARBA" id="ARBA00048142"/>
    </source>
</evidence>
<feature type="domain" description="Aldehyde dehydrogenase" evidence="8">
    <location>
        <begin position="53"/>
        <end position="513"/>
    </location>
</feature>
<dbReference type="GO" id="GO:0010133">
    <property type="term" value="P:L-proline catabolic process to L-glutamate"/>
    <property type="evidence" value="ECO:0007669"/>
    <property type="project" value="TreeGrafter"/>
</dbReference>
<dbReference type="PANTHER" id="PTHR42862">
    <property type="entry name" value="DELTA-1-PYRROLINE-5-CARBOXYLATE DEHYDROGENASE 1, ISOFORM A-RELATED"/>
    <property type="match status" value="1"/>
</dbReference>
<gene>
    <name evidence="9" type="primary">rocA</name>
    <name evidence="9" type="ORF">CFX0092_A0613</name>
</gene>
<dbReference type="SUPFAM" id="SSF53720">
    <property type="entry name" value="ALDH-like"/>
    <property type="match status" value="1"/>
</dbReference>
<dbReference type="GO" id="GO:0004657">
    <property type="term" value="F:proline dehydrogenase activity"/>
    <property type="evidence" value="ECO:0007669"/>
    <property type="project" value="UniProtKB-ARBA"/>
</dbReference>
<evidence type="ECO:0000313" key="9">
    <source>
        <dbReference type="EMBL" id="CUS02491.2"/>
    </source>
</evidence>
<protein>
    <recommendedName>
        <fullName evidence="2">L-glutamate gamma-semialdehyde dehydrogenase</fullName>
        <ecNumber evidence="2">1.2.1.88</ecNumber>
    </recommendedName>
</protein>
<sequence>MTQEQRFKVTYSTLASPDPELHRRYDEAVADFRQHAGETFPMLINGEKRFAAETFAKVSPTDTSMVMGYFQKGTAQDANDAVAAAKAAFPAWRDTPWQERVTILRRAADLLSDRLFKMGAIMSLEVGKNRLEAMGDVEETADLIRYNCDAMEANNGFTRPLKNESEKHHNTSVLKPYGVWVVIAPFNFPGALAGGPSGAALVAGNTVVFKPATDTSYTGWLLAEALHEAGIPAGVFNFVTGGGRSVGQTLVDHPDVAGITFTGSYDVGMNILRSFTTGRYPRPCVAEMGGKNPVIISNKADLDKAAMGCMRSAFGLQGQKCSALSRIYVHKDVKDAFMEKFLDLTSKINVGDPTNQQNWMGPVINKSALDDYMGFVDDLRQHGDIVFGGKRVDESGYYVAPTIADNVPDDHALWKQEMFLPIVMVQPFEDFDEAMKKANDVEYGLTAGFFSEDEDEIQWFLDNTEAGVLYVNRSSGATTGAWPGYQSFGGWKGSGSTGKAAGSFYYVQQYMKEQSQTIVD</sequence>
<dbReference type="EC" id="1.2.1.88" evidence="2"/>
<evidence type="ECO:0000259" key="8">
    <source>
        <dbReference type="Pfam" id="PF00171"/>
    </source>
</evidence>
<dbReference type="InterPro" id="IPR016160">
    <property type="entry name" value="Ald_DH_CS_CYS"/>
</dbReference>